<accession>A0A267H099</accession>
<dbReference type="Gene3D" id="1.10.287.1490">
    <property type="match status" value="1"/>
</dbReference>
<evidence type="ECO:0000313" key="3">
    <source>
        <dbReference type="EMBL" id="PAA90962.1"/>
    </source>
</evidence>
<reference evidence="3 4" key="1">
    <citation type="submission" date="2017-06" db="EMBL/GenBank/DDBJ databases">
        <title>A platform for efficient transgenesis in Macrostomum lignano, a flatworm model organism for stem cell research.</title>
        <authorList>
            <person name="Berezikov E."/>
        </authorList>
    </citation>
    <scope>NUCLEOTIDE SEQUENCE [LARGE SCALE GENOMIC DNA]</scope>
    <source>
        <strain evidence="3">DV1</strain>
        <tissue evidence="3">Whole organism</tissue>
    </source>
</reference>
<keyword evidence="1" id="KW-0175">Coiled coil</keyword>
<feature type="region of interest" description="Disordered" evidence="2">
    <location>
        <begin position="497"/>
        <end position="522"/>
    </location>
</feature>
<feature type="compositionally biased region" description="Low complexity" evidence="2">
    <location>
        <begin position="629"/>
        <end position="643"/>
    </location>
</feature>
<feature type="region of interest" description="Disordered" evidence="2">
    <location>
        <begin position="343"/>
        <end position="430"/>
    </location>
</feature>
<feature type="region of interest" description="Disordered" evidence="2">
    <location>
        <begin position="167"/>
        <end position="187"/>
    </location>
</feature>
<feature type="compositionally biased region" description="Basic and acidic residues" evidence="2">
    <location>
        <begin position="343"/>
        <end position="358"/>
    </location>
</feature>
<dbReference type="Proteomes" id="UP000215902">
    <property type="component" value="Unassembled WGS sequence"/>
</dbReference>
<feature type="coiled-coil region" evidence="1">
    <location>
        <begin position="6"/>
        <end position="84"/>
    </location>
</feature>
<proteinExistence type="predicted"/>
<protein>
    <submittedName>
        <fullName evidence="3">Uncharacterized protein</fullName>
    </submittedName>
</protein>
<feature type="region of interest" description="Disordered" evidence="2">
    <location>
        <begin position="304"/>
        <end position="331"/>
    </location>
</feature>
<feature type="compositionally biased region" description="Basic and acidic residues" evidence="2">
    <location>
        <begin position="374"/>
        <end position="430"/>
    </location>
</feature>
<name>A0A267H099_9PLAT</name>
<evidence type="ECO:0000256" key="1">
    <source>
        <dbReference type="SAM" id="Coils"/>
    </source>
</evidence>
<sequence>MTANPIQQLAAQLKNFKAEKARLEERNRTQEAVVEQQKLEIAELKRQHAEALEKQRDELSAQFKEDLSAEQEKHRVEIEQLQNSHQADRAALVEQHEKALATEKQTCKKQMDAICAFNLKSENDLKAKHAAELEQLNQKLAEAEHQLEKTKSDYDLQIEDLLHELQSDSSQGESALEPKVEARPSAGAPAALGSEELRALKATNDDLQKQLADANRKVVVLNLRLEQLQEQFNAERNTQREQSSSESDRLKHRMLKLEAELKEERNLLSKAKESQAIELGMARKEADTKAAKLSACKEQLKQASDRAASTSQEVQRLQRELDTQQSTEEALRKSLTEVQKKLEEMEQSDGRLQKKLAETEANLQQKLSSAEEALADKQRKLSSAEEALADNRRKLSVAEDSLADKQRKVSAAERELADKQHELSACQERENNYRARVDELLDRHRAQADEHDGRVAELKQREERLYQRMNEETLKRKEAEQSRSVADEQIRQLRASLDSERKSTAEQVQQAQQQRDSALSTAERMRECLEQRQRRLDQLEQGDRELQQDICRKKDECKRLETRLTQLQAKLEEAQQELKQIEDTKNLLQSTLKDYERDFAQERADKEKYKADCTKLRESLNLRIDEEVQQQQQQQQEEQQQKQNSDSSFFGRYRKQ</sequence>
<feature type="coiled-coil region" evidence="1">
    <location>
        <begin position="119"/>
        <end position="160"/>
    </location>
</feature>
<keyword evidence="4" id="KW-1185">Reference proteome</keyword>
<comment type="caution">
    <text evidence="3">The sequence shown here is derived from an EMBL/GenBank/DDBJ whole genome shotgun (WGS) entry which is preliminary data.</text>
</comment>
<dbReference type="STRING" id="282301.A0A267H099"/>
<dbReference type="SUPFAM" id="SSF57997">
    <property type="entry name" value="Tropomyosin"/>
    <property type="match status" value="1"/>
</dbReference>
<dbReference type="AlphaFoldDB" id="A0A267H099"/>
<gene>
    <name evidence="3" type="ORF">BOX15_Mlig032020g2</name>
</gene>
<organism evidence="3 4">
    <name type="scientific">Macrostomum lignano</name>
    <dbReference type="NCBI Taxonomy" id="282301"/>
    <lineage>
        <taxon>Eukaryota</taxon>
        <taxon>Metazoa</taxon>
        <taxon>Spiralia</taxon>
        <taxon>Lophotrochozoa</taxon>
        <taxon>Platyhelminthes</taxon>
        <taxon>Rhabditophora</taxon>
        <taxon>Macrostomorpha</taxon>
        <taxon>Macrostomida</taxon>
        <taxon>Macrostomidae</taxon>
        <taxon>Macrostomum</taxon>
    </lineage>
</organism>
<dbReference type="EMBL" id="NIVC01000099">
    <property type="protein sequence ID" value="PAA90962.1"/>
    <property type="molecule type" value="Genomic_DNA"/>
</dbReference>
<evidence type="ECO:0000256" key="2">
    <source>
        <dbReference type="SAM" id="MobiDB-lite"/>
    </source>
</evidence>
<feature type="region of interest" description="Disordered" evidence="2">
    <location>
        <begin position="624"/>
        <end position="656"/>
    </location>
</feature>
<evidence type="ECO:0000313" key="4">
    <source>
        <dbReference type="Proteomes" id="UP000215902"/>
    </source>
</evidence>